<evidence type="ECO:0000313" key="3">
    <source>
        <dbReference type="EMBL" id="KIL61820.1"/>
    </source>
</evidence>
<dbReference type="AlphaFoldDB" id="A0A0C2SFG1"/>
<feature type="compositionally biased region" description="Low complexity" evidence="2">
    <location>
        <begin position="41"/>
        <end position="52"/>
    </location>
</feature>
<sequence length="198" mass="22236">MVHVHDPSSVLPSGYPLQHNYAYQYPVPPPTAPRGPRSRRSPTYPNGHVPFQPMTPTPPPVQMPVTSPVYVSQNGHSQENILYRSRPSPTYPEGYVPSLERTFTQAKNAAMPNDSTSGNVTFAITSGSPRKNDDIKKMNKKEAERLQIEAEKEKRKLLARKQREQARAVMQKRMQMIKTSGNDFEWLSGLGGNKFTSS</sequence>
<keyword evidence="1" id="KW-0175">Coiled coil</keyword>
<feature type="coiled-coil region" evidence="1">
    <location>
        <begin position="136"/>
        <end position="167"/>
    </location>
</feature>
<accession>A0A0C2SFG1</accession>
<organism evidence="3 4">
    <name type="scientific">Amanita muscaria (strain Koide BX008)</name>
    <dbReference type="NCBI Taxonomy" id="946122"/>
    <lineage>
        <taxon>Eukaryota</taxon>
        <taxon>Fungi</taxon>
        <taxon>Dikarya</taxon>
        <taxon>Basidiomycota</taxon>
        <taxon>Agaricomycotina</taxon>
        <taxon>Agaricomycetes</taxon>
        <taxon>Agaricomycetidae</taxon>
        <taxon>Agaricales</taxon>
        <taxon>Pluteineae</taxon>
        <taxon>Amanitaceae</taxon>
        <taxon>Amanita</taxon>
    </lineage>
</organism>
<name>A0A0C2SFG1_AMAMK</name>
<gene>
    <name evidence="3" type="ORF">M378DRAFT_179954</name>
</gene>
<proteinExistence type="predicted"/>
<feature type="region of interest" description="Disordered" evidence="2">
    <location>
        <begin position="20"/>
        <end position="68"/>
    </location>
</feature>
<dbReference type="OrthoDB" id="3120662at2759"/>
<feature type="compositionally biased region" description="Pro residues" evidence="2">
    <location>
        <begin position="53"/>
        <end position="62"/>
    </location>
</feature>
<reference evidence="3 4" key="1">
    <citation type="submission" date="2014-04" db="EMBL/GenBank/DDBJ databases">
        <title>Evolutionary Origins and Diversification of the Mycorrhizal Mutualists.</title>
        <authorList>
            <consortium name="DOE Joint Genome Institute"/>
            <consortium name="Mycorrhizal Genomics Consortium"/>
            <person name="Kohler A."/>
            <person name="Kuo A."/>
            <person name="Nagy L.G."/>
            <person name="Floudas D."/>
            <person name="Copeland A."/>
            <person name="Barry K.W."/>
            <person name="Cichocki N."/>
            <person name="Veneault-Fourrey C."/>
            <person name="LaButti K."/>
            <person name="Lindquist E.A."/>
            <person name="Lipzen A."/>
            <person name="Lundell T."/>
            <person name="Morin E."/>
            <person name="Murat C."/>
            <person name="Riley R."/>
            <person name="Ohm R."/>
            <person name="Sun H."/>
            <person name="Tunlid A."/>
            <person name="Henrissat B."/>
            <person name="Grigoriev I.V."/>
            <person name="Hibbett D.S."/>
            <person name="Martin F."/>
        </authorList>
    </citation>
    <scope>NUCLEOTIDE SEQUENCE [LARGE SCALE GENOMIC DNA]</scope>
    <source>
        <strain evidence="3 4">Koide BX008</strain>
    </source>
</reference>
<dbReference type="STRING" id="946122.A0A0C2SFG1"/>
<evidence type="ECO:0000256" key="1">
    <source>
        <dbReference type="SAM" id="Coils"/>
    </source>
</evidence>
<dbReference type="Proteomes" id="UP000054549">
    <property type="component" value="Unassembled WGS sequence"/>
</dbReference>
<dbReference type="HOGENOM" id="CLU_1377783_0_0_1"/>
<dbReference type="InParanoid" id="A0A0C2SFG1"/>
<protein>
    <submittedName>
        <fullName evidence="3">Uncharacterized protein</fullName>
    </submittedName>
</protein>
<dbReference type="CDD" id="cd22249">
    <property type="entry name" value="UDM1_RNF168_RNF169-like"/>
    <property type="match status" value="1"/>
</dbReference>
<evidence type="ECO:0000256" key="2">
    <source>
        <dbReference type="SAM" id="MobiDB-lite"/>
    </source>
</evidence>
<evidence type="ECO:0000313" key="4">
    <source>
        <dbReference type="Proteomes" id="UP000054549"/>
    </source>
</evidence>
<dbReference type="EMBL" id="KN818279">
    <property type="protein sequence ID" value="KIL61820.1"/>
    <property type="molecule type" value="Genomic_DNA"/>
</dbReference>
<keyword evidence="4" id="KW-1185">Reference proteome</keyword>